<dbReference type="Proteomes" id="UP000027195">
    <property type="component" value="Unassembled WGS sequence"/>
</dbReference>
<dbReference type="SUPFAM" id="SSF53474">
    <property type="entry name" value="alpha/beta-Hydrolases"/>
    <property type="match status" value="1"/>
</dbReference>
<dbReference type="Gene3D" id="3.40.50.1820">
    <property type="entry name" value="alpha/beta hydrolase"/>
    <property type="match status" value="1"/>
</dbReference>
<dbReference type="PANTHER" id="PTHR47842:SF3">
    <property type="entry name" value="DUF676 DOMAIN-CONTAINING PROTEIN"/>
    <property type="match status" value="1"/>
</dbReference>
<dbReference type="STRING" id="930990.A0A067MTZ5"/>
<feature type="compositionally biased region" description="Low complexity" evidence="1">
    <location>
        <begin position="496"/>
        <end position="509"/>
    </location>
</feature>
<dbReference type="InterPro" id="IPR029058">
    <property type="entry name" value="AB_hydrolase_fold"/>
</dbReference>
<dbReference type="PANTHER" id="PTHR47842">
    <property type="entry name" value="EXPRESSED PROTEIN"/>
    <property type="match status" value="1"/>
</dbReference>
<feature type="compositionally biased region" description="Basic residues" evidence="1">
    <location>
        <begin position="471"/>
        <end position="485"/>
    </location>
</feature>
<gene>
    <name evidence="2" type="ORF">BOTBODRAFT_28578</name>
</gene>
<reference evidence="3" key="1">
    <citation type="journal article" date="2014" name="Proc. Natl. Acad. Sci. U.S.A.">
        <title>Extensive sampling of basidiomycete genomes demonstrates inadequacy of the white-rot/brown-rot paradigm for wood decay fungi.</title>
        <authorList>
            <person name="Riley R."/>
            <person name="Salamov A.A."/>
            <person name="Brown D.W."/>
            <person name="Nagy L.G."/>
            <person name="Floudas D."/>
            <person name="Held B.W."/>
            <person name="Levasseur A."/>
            <person name="Lombard V."/>
            <person name="Morin E."/>
            <person name="Otillar R."/>
            <person name="Lindquist E.A."/>
            <person name="Sun H."/>
            <person name="LaButti K.M."/>
            <person name="Schmutz J."/>
            <person name="Jabbour D."/>
            <person name="Luo H."/>
            <person name="Baker S.E."/>
            <person name="Pisabarro A.G."/>
            <person name="Walton J.D."/>
            <person name="Blanchette R.A."/>
            <person name="Henrissat B."/>
            <person name="Martin F."/>
            <person name="Cullen D."/>
            <person name="Hibbett D.S."/>
            <person name="Grigoriev I.V."/>
        </authorList>
    </citation>
    <scope>NUCLEOTIDE SEQUENCE [LARGE SCALE GENOMIC DNA]</scope>
    <source>
        <strain evidence="3">FD-172 SS1</strain>
    </source>
</reference>
<dbReference type="OrthoDB" id="3248508at2759"/>
<feature type="compositionally biased region" description="Polar residues" evidence="1">
    <location>
        <begin position="379"/>
        <end position="389"/>
    </location>
</feature>
<feature type="compositionally biased region" description="Polar residues" evidence="1">
    <location>
        <begin position="409"/>
        <end position="419"/>
    </location>
</feature>
<organism evidence="2 3">
    <name type="scientific">Botryobasidium botryosum (strain FD-172 SS1)</name>
    <dbReference type="NCBI Taxonomy" id="930990"/>
    <lineage>
        <taxon>Eukaryota</taxon>
        <taxon>Fungi</taxon>
        <taxon>Dikarya</taxon>
        <taxon>Basidiomycota</taxon>
        <taxon>Agaricomycotina</taxon>
        <taxon>Agaricomycetes</taxon>
        <taxon>Cantharellales</taxon>
        <taxon>Botryobasidiaceae</taxon>
        <taxon>Botryobasidium</taxon>
    </lineage>
</organism>
<evidence type="ECO:0000256" key="1">
    <source>
        <dbReference type="SAM" id="MobiDB-lite"/>
    </source>
</evidence>
<proteinExistence type="predicted"/>
<keyword evidence="3" id="KW-1185">Reference proteome</keyword>
<dbReference type="HOGENOM" id="CLU_447574_0_0_1"/>
<feature type="compositionally biased region" description="Polar residues" evidence="1">
    <location>
        <begin position="438"/>
        <end position="454"/>
    </location>
</feature>
<evidence type="ECO:0000313" key="3">
    <source>
        <dbReference type="Proteomes" id="UP000027195"/>
    </source>
</evidence>
<feature type="compositionally biased region" description="Pro residues" evidence="1">
    <location>
        <begin position="394"/>
        <end position="403"/>
    </location>
</feature>
<dbReference type="EMBL" id="KL198020">
    <property type="protein sequence ID" value="KDQ19084.1"/>
    <property type="molecule type" value="Genomic_DNA"/>
</dbReference>
<feature type="region of interest" description="Disordered" evidence="1">
    <location>
        <begin position="293"/>
        <end position="550"/>
    </location>
</feature>
<sequence>MAKRSAVRDFVGASIALANQVTRSRHELQRTAMSDSQLQVQSTAGGVVHLVYIHGWRGDHTSFQRFPTDLHNYILSTAAIPNLKTHIYPTYKAEKPLNVATANFLAWMGTLESGRVIVAGHSMGGLLAAEAALYPPTAKHKIIGVLAFDTPLLGIHPHVIFSGIASLFRKDAATEEEMNDAKKVNIIDIPELSASLPGAAALNSSLPPHPASPPAAKPSFLTSTLTSGYNFLRAHSADPLGYAKRWLVEQVEFPGAMVDPSGLTARYQKLEAWGNTGGGNWVNLFTITVPEGGTKPVDHTPSGMGVDVDSHGNVQGARPVGHAGPEGELHAMPQPLLTSPALSGGTGSPPAFPEPETRAIGGVNTGAGSPPSLPPRPASFSTPGNSAADISNRGPPPSLPPRPSLGGALNTSSSATGNEASRKSNYGDDFDQMVRGTGTLNVNEAPSLQGQAQDQSREKERASSPAPEGKHHSKFSFRGMFHHGHSTPPSSPPLPQSSASSQALRSPGSPQGSVSTHASVHEHEEERSRSSTPTPALEDESKSKKKTKSKSPQHFIVLPWFLSPHWVMVPVEKAHDEVAAHCGLFFRDQNLEYDAFVAKVGDIVLKWCNN</sequence>
<protein>
    <recommendedName>
        <fullName evidence="4">AB hydrolase-1 domain-containing protein</fullName>
    </recommendedName>
</protein>
<name>A0A067MTZ5_BOTB1</name>
<dbReference type="AlphaFoldDB" id="A0A067MTZ5"/>
<evidence type="ECO:0000313" key="2">
    <source>
        <dbReference type="EMBL" id="KDQ19084.1"/>
    </source>
</evidence>
<accession>A0A067MTZ5</accession>
<feature type="compositionally biased region" description="Basic and acidic residues" evidence="1">
    <location>
        <begin position="519"/>
        <end position="529"/>
    </location>
</feature>
<dbReference type="InParanoid" id="A0A067MTZ5"/>
<evidence type="ECO:0008006" key="4">
    <source>
        <dbReference type="Google" id="ProtNLM"/>
    </source>
</evidence>